<dbReference type="RefSeq" id="WP_149353744.1">
    <property type="nucleotide sequence ID" value="NZ_VTRV01000196.1"/>
</dbReference>
<dbReference type="Proteomes" id="UP000323164">
    <property type="component" value="Unassembled WGS sequence"/>
</dbReference>
<feature type="compositionally biased region" description="Low complexity" evidence="1">
    <location>
        <begin position="27"/>
        <end position="36"/>
    </location>
</feature>
<dbReference type="PROSITE" id="PS51257">
    <property type="entry name" value="PROKAR_LIPOPROTEIN"/>
    <property type="match status" value="1"/>
</dbReference>
<organism evidence="2 3">
    <name type="scientific">Cognatilysobacter lacus</name>
    <dbReference type="NCBI Taxonomy" id="1643323"/>
    <lineage>
        <taxon>Bacteria</taxon>
        <taxon>Pseudomonadati</taxon>
        <taxon>Pseudomonadota</taxon>
        <taxon>Gammaproteobacteria</taxon>
        <taxon>Lysobacterales</taxon>
        <taxon>Lysobacteraceae</taxon>
        <taxon>Cognatilysobacter</taxon>
    </lineage>
</organism>
<feature type="compositionally biased region" description="Low complexity" evidence="1">
    <location>
        <begin position="48"/>
        <end position="59"/>
    </location>
</feature>
<reference evidence="2 3" key="1">
    <citation type="submission" date="2019-08" db="EMBL/GenBank/DDBJ databases">
        <title>Draft genome sequence of Lysobacter sp. UKS-15.</title>
        <authorList>
            <person name="Im W.-T."/>
        </authorList>
    </citation>
    <scope>NUCLEOTIDE SEQUENCE [LARGE SCALE GENOMIC DNA]</scope>
    <source>
        <strain evidence="2 3">UKS-15</strain>
    </source>
</reference>
<dbReference type="AlphaFoldDB" id="A0A5D8YMI5"/>
<sequence length="227" mass="23900">MHKGIATASLITLVALAGCKKHEAANADTGAQTPAPAATPAPTPAATPPADAQPSTPTSEAQGKLDFATMEDGYMNDPDAQWATSAKASSQFGDADKLPPDSHDSSTAWQATGSVNGNGWTNNRQDIGFDWIQLDYDRPVSATAVRAVFDETAVAAINKVELIGVDGAAHTVWSGISDTKPETRGQRTWFVRKFDATPYPVKSVKLTFANNVARGYKAVDAVQLVGK</sequence>
<accession>A0A5D8YMI5</accession>
<evidence type="ECO:0008006" key="4">
    <source>
        <dbReference type="Google" id="ProtNLM"/>
    </source>
</evidence>
<feature type="compositionally biased region" description="Polar residues" evidence="1">
    <location>
        <begin position="82"/>
        <end position="92"/>
    </location>
</feature>
<feature type="region of interest" description="Disordered" evidence="1">
    <location>
        <begin position="26"/>
        <end position="122"/>
    </location>
</feature>
<evidence type="ECO:0000313" key="2">
    <source>
        <dbReference type="EMBL" id="TZF83507.1"/>
    </source>
</evidence>
<feature type="compositionally biased region" description="Basic and acidic residues" evidence="1">
    <location>
        <begin position="94"/>
        <end position="104"/>
    </location>
</feature>
<feature type="compositionally biased region" description="Polar residues" evidence="1">
    <location>
        <begin position="105"/>
        <end position="122"/>
    </location>
</feature>
<feature type="compositionally biased region" description="Pro residues" evidence="1">
    <location>
        <begin position="37"/>
        <end position="47"/>
    </location>
</feature>
<evidence type="ECO:0000256" key="1">
    <source>
        <dbReference type="SAM" id="MobiDB-lite"/>
    </source>
</evidence>
<proteinExistence type="predicted"/>
<comment type="caution">
    <text evidence="2">The sequence shown here is derived from an EMBL/GenBank/DDBJ whole genome shotgun (WGS) entry which is preliminary data.</text>
</comment>
<gene>
    <name evidence="2" type="ORF">FW784_12920</name>
</gene>
<name>A0A5D8YMI5_9GAMM</name>
<dbReference type="OrthoDB" id="5986482at2"/>
<protein>
    <recommendedName>
        <fullName evidence="4">Discoidin domain-containing protein</fullName>
    </recommendedName>
</protein>
<dbReference type="EMBL" id="VTRV01000196">
    <property type="protein sequence ID" value="TZF83507.1"/>
    <property type="molecule type" value="Genomic_DNA"/>
</dbReference>
<evidence type="ECO:0000313" key="3">
    <source>
        <dbReference type="Proteomes" id="UP000323164"/>
    </source>
</evidence>
<keyword evidence="3" id="KW-1185">Reference proteome</keyword>